<accession>A0ABW0F2E0</accession>
<name>A0ABW0F2E0_9HYPH</name>
<feature type="compositionally biased region" description="Basic and acidic residues" evidence="1">
    <location>
        <begin position="1"/>
        <end position="18"/>
    </location>
</feature>
<feature type="region of interest" description="Disordered" evidence="1">
    <location>
        <begin position="1"/>
        <end position="65"/>
    </location>
</feature>
<evidence type="ECO:0000313" key="2">
    <source>
        <dbReference type="EMBL" id="MFC5293588.1"/>
    </source>
</evidence>
<evidence type="ECO:0000313" key="3">
    <source>
        <dbReference type="Proteomes" id="UP001595976"/>
    </source>
</evidence>
<comment type="caution">
    <text evidence="2">The sequence shown here is derived from an EMBL/GenBank/DDBJ whole genome shotgun (WGS) entry which is preliminary data.</text>
</comment>
<dbReference type="EMBL" id="JBHSLI010000004">
    <property type="protein sequence ID" value="MFC5293588.1"/>
    <property type="molecule type" value="Genomic_DNA"/>
</dbReference>
<organism evidence="2 3">
    <name type="scientific">Bosea minatitlanensis</name>
    <dbReference type="NCBI Taxonomy" id="128782"/>
    <lineage>
        <taxon>Bacteria</taxon>
        <taxon>Pseudomonadati</taxon>
        <taxon>Pseudomonadota</taxon>
        <taxon>Alphaproteobacteria</taxon>
        <taxon>Hyphomicrobiales</taxon>
        <taxon>Boseaceae</taxon>
        <taxon>Bosea</taxon>
    </lineage>
</organism>
<dbReference type="RefSeq" id="WP_158443989.1">
    <property type="nucleotide sequence ID" value="NZ_JAOAOS010000004.1"/>
</dbReference>
<sequence>MTDSSNRKLEETELDHVHGAGANGHWDHTGKSSMWVTTVPGDAHGFFGPSENRSSVRPDGNGGYIRWDRANNCEAPAIRRS</sequence>
<gene>
    <name evidence="2" type="ORF">ACFPK2_11375</name>
</gene>
<keyword evidence="3" id="KW-1185">Reference proteome</keyword>
<reference evidence="3" key="1">
    <citation type="journal article" date="2019" name="Int. J. Syst. Evol. Microbiol.">
        <title>The Global Catalogue of Microorganisms (GCM) 10K type strain sequencing project: providing services to taxonomists for standard genome sequencing and annotation.</title>
        <authorList>
            <consortium name="The Broad Institute Genomics Platform"/>
            <consortium name="The Broad Institute Genome Sequencing Center for Infectious Disease"/>
            <person name="Wu L."/>
            <person name="Ma J."/>
        </authorList>
    </citation>
    <scope>NUCLEOTIDE SEQUENCE [LARGE SCALE GENOMIC DNA]</scope>
    <source>
        <strain evidence="3">CGMCC 1.15643</strain>
    </source>
</reference>
<evidence type="ECO:0000256" key="1">
    <source>
        <dbReference type="SAM" id="MobiDB-lite"/>
    </source>
</evidence>
<dbReference type="Proteomes" id="UP001595976">
    <property type="component" value="Unassembled WGS sequence"/>
</dbReference>
<proteinExistence type="predicted"/>
<protein>
    <submittedName>
        <fullName evidence="2">Uncharacterized protein</fullName>
    </submittedName>
</protein>